<organism evidence="1 3">
    <name type="scientific">Methylobacterium oxalidis</name>
    <dbReference type="NCBI Taxonomy" id="944322"/>
    <lineage>
        <taxon>Bacteria</taxon>
        <taxon>Pseudomonadati</taxon>
        <taxon>Pseudomonadota</taxon>
        <taxon>Alphaproteobacteria</taxon>
        <taxon>Hyphomicrobiales</taxon>
        <taxon>Methylobacteriaceae</taxon>
        <taxon>Methylobacterium</taxon>
    </lineage>
</organism>
<dbReference type="RefSeq" id="WP_238179721.1">
    <property type="nucleotide sequence ID" value="NZ_BJZU01000010.1"/>
</dbReference>
<accession>A0A512IYP7</accession>
<evidence type="ECO:0008006" key="5">
    <source>
        <dbReference type="Google" id="ProtNLM"/>
    </source>
</evidence>
<proteinExistence type="predicted"/>
<dbReference type="SUPFAM" id="SSF48619">
    <property type="entry name" value="Phospholipase A2, PLA2"/>
    <property type="match status" value="1"/>
</dbReference>
<reference evidence="1 3" key="3">
    <citation type="submission" date="2019-07" db="EMBL/GenBank/DDBJ databases">
        <title>Whole genome shotgun sequence of Methylobacterium oxalidis NBRC 107715.</title>
        <authorList>
            <person name="Hosoyama A."/>
            <person name="Uohara A."/>
            <person name="Ohji S."/>
            <person name="Ichikawa N."/>
        </authorList>
    </citation>
    <scope>NUCLEOTIDE SEQUENCE [LARGE SCALE GENOMIC DNA]</scope>
    <source>
        <strain evidence="1 3">NBRC 107715</strain>
    </source>
</reference>
<evidence type="ECO:0000313" key="2">
    <source>
        <dbReference type="EMBL" id="GLS66827.1"/>
    </source>
</evidence>
<dbReference type="InterPro" id="IPR036444">
    <property type="entry name" value="PLipase_A2_dom_sf"/>
</dbReference>
<dbReference type="EMBL" id="BJZU01000010">
    <property type="protein sequence ID" value="GEP02773.1"/>
    <property type="molecule type" value="Genomic_DNA"/>
</dbReference>
<sequence>MHISTLTRPRGSRILAIPAGLTLGLALTLSAPALSQDLPRLDAGRGALLIHGNYCGPGNRGPAFPPVDALDVACMHHDACTPPPGDIPHCACHDRLHAEAGLVARNPATPQSIRDKAKFISDGALLLPCLD</sequence>
<dbReference type="GO" id="GO:0006644">
    <property type="term" value="P:phospholipid metabolic process"/>
    <property type="evidence" value="ECO:0007669"/>
    <property type="project" value="InterPro"/>
</dbReference>
<dbReference type="GO" id="GO:0050482">
    <property type="term" value="P:arachidonate secretion"/>
    <property type="evidence" value="ECO:0007669"/>
    <property type="project" value="InterPro"/>
</dbReference>
<keyword evidence="4" id="KW-1185">Reference proteome</keyword>
<dbReference type="EMBL" id="BSPK01000107">
    <property type="protein sequence ID" value="GLS66827.1"/>
    <property type="molecule type" value="Genomic_DNA"/>
</dbReference>
<dbReference type="Proteomes" id="UP000321960">
    <property type="component" value="Unassembled WGS sequence"/>
</dbReference>
<evidence type="ECO:0000313" key="1">
    <source>
        <dbReference type="EMBL" id="GEP02773.1"/>
    </source>
</evidence>
<reference evidence="4" key="2">
    <citation type="journal article" date="2019" name="Int. J. Syst. Evol. Microbiol.">
        <title>The Global Catalogue of Microorganisms (GCM) 10K type strain sequencing project: providing services to taxonomists for standard genome sequencing and annotation.</title>
        <authorList>
            <consortium name="The Broad Institute Genomics Platform"/>
            <consortium name="The Broad Institute Genome Sequencing Center for Infectious Disease"/>
            <person name="Wu L."/>
            <person name="Ma J."/>
        </authorList>
    </citation>
    <scope>NUCLEOTIDE SEQUENCE [LARGE SCALE GENOMIC DNA]</scope>
    <source>
        <strain evidence="4">NBRC 107715</strain>
    </source>
</reference>
<dbReference type="Gene3D" id="1.20.90.10">
    <property type="entry name" value="Phospholipase A2 domain"/>
    <property type="match status" value="1"/>
</dbReference>
<dbReference type="AlphaFoldDB" id="A0A512IYP7"/>
<dbReference type="Proteomes" id="UP001156856">
    <property type="component" value="Unassembled WGS sequence"/>
</dbReference>
<protein>
    <recommendedName>
        <fullName evidence="5">Phospholipase A2 domain-containing protein</fullName>
    </recommendedName>
</protein>
<gene>
    <name evidence="2" type="ORF">GCM10007888_52100</name>
    <name evidence="1" type="ORF">MOX02_08110</name>
</gene>
<evidence type="ECO:0000313" key="4">
    <source>
        <dbReference type="Proteomes" id="UP001156856"/>
    </source>
</evidence>
<evidence type="ECO:0000313" key="3">
    <source>
        <dbReference type="Proteomes" id="UP000321960"/>
    </source>
</evidence>
<dbReference type="GO" id="GO:0004623">
    <property type="term" value="F:phospholipase A2 activity"/>
    <property type="evidence" value="ECO:0007669"/>
    <property type="project" value="InterPro"/>
</dbReference>
<name>A0A512IYP7_9HYPH</name>
<reference evidence="2" key="1">
    <citation type="journal article" date="2014" name="Int. J. Syst. Evol. Microbiol.">
        <title>Complete genome of a new Firmicutes species belonging to the dominant human colonic microbiota ('Ruminococcus bicirculans') reveals two chromosomes and a selective capacity to utilize plant glucans.</title>
        <authorList>
            <consortium name="NISC Comparative Sequencing Program"/>
            <person name="Wegmann U."/>
            <person name="Louis P."/>
            <person name="Goesmann A."/>
            <person name="Henrissat B."/>
            <person name="Duncan S.H."/>
            <person name="Flint H.J."/>
        </authorList>
    </citation>
    <scope>NUCLEOTIDE SEQUENCE</scope>
    <source>
        <strain evidence="2">NBRC 107715</strain>
    </source>
</reference>
<reference evidence="2" key="4">
    <citation type="submission" date="2023-01" db="EMBL/GenBank/DDBJ databases">
        <title>Draft genome sequence of Methylobacterium oxalidis strain NBRC 107715.</title>
        <authorList>
            <person name="Sun Q."/>
            <person name="Mori K."/>
        </authorList>
    </citation>
    <scope>NUCLEOTIDE SEQUENCE</scope>
    <source>
        <strain evidence="2">NBRC 107715</strain>
    </source>
</reference>
<comment type="caution">
    <text evidence="1">The sequence shown here is derived from an EMBL/GenBank/DDBJ whole genome shotgun (WGS) entry which is preliminary data.</text>
</comment>